<dbReference type="RefSeq" id="WP_144340744.1">
    <property type="nucleotide sequence ID" value="NZ_KK082148.1"/>
</dbReference>
<protein>
    <submittedName>
        <fullName evidence="10">Phosphonate ABC transporter ATP-binding protein</fullName>
    </submittedName>
</protein>
<dbReference type="GO" id="GO:0015416">
    <property type="term" value="F:ABC-type phosphonate transporter activity"/>
    <property type="evidence" value="ECO:0007669"/>
    <property type="project" value="InterPro"/>
</dbReference>
<dbReference type="PROSITE" id="PS00211">
    <property type="entry name" value="ABC_TRANSPORTER_1"/>
    <property type="match status" value="1"/>
</dbReference>
<dbReference type="GO" id="GO:0005524">
    <property type="term" value="F:ATP binding"/>
    <property type="evidence" value="ECO:0007669"/>
    <property type="project" value="UniProtKB-KW"/>
</dbReference>
<evidence type="ECO:0000256" key="1">
    <source>
        <dbReference type="ARBA" id="ARBA00022448"/>
    </source>
</evidence>
<evidence type="ECO:0000256" key="4">
    <source>
        <dbReference type="ARBA" id="ARBA00022840"/>
    </source>
</evidence>
<keyword evidence="5" id="KW-0918">Phosphonate transport</keyword>
<feature type="region of interest" description="Disordered" evidence="8">
    <location>
        <begin position="244"/>
        <end position="267"/>
    </location>
</feature>
<evidence type="ECO:0000256" key="7">
    <source>
        <dbReference type="ARBA" id="ARBA00023136"/>
    </source>
</evidence>
<sequence>MLKLKAISKTYKGELKPALDRIDLQVETGQFVAVLGRSGAGKSTLVRCINRLVEPDAGEIVWNGRAITGMNARELRGIRGEIGMVFQHFNLLPRLTVLTNVAAGRFADMPRWRSLTGAFSNEDKARAMAALREVGLEAYAGRRVDDLSGGQKQRVAIARVVMQQPALLLGDEPISSLDAVTAARIMTFIAGLYRERGVTVVLNLHDVAMARAYATRIIGLTDGRITFDGPPDELGEAELRAIYPPDEEDGGETITVEGKKGRNEEDV</sequence>
<keyword evidence="1" id="KW-0813">Transport</keyword>
<dbReference type="EMBL" id="JFHU01000031">
    <property type="protein sequence ID" value="EXX91438.1"/>
    <property type="molecule type" value="Genomic_DNA"/>
</dbReference>
<keyword evidence="3" id="KW-0547">Nucleotide-binding</keyword>
<evidence type="ECO:0000313" key="11">
    <source>
        <dbReference type="Proteomes" id="UP000053750"/>
    </source>
</evidence>
<evidence type="ECO:0000256" key="3">
    <source>
        <dbReference type="ARBA" id="ARBA00022741"/>
    </source>
</evidence>
<evidence type="ECO:0000256" key="5">
    <source>
        <dbReference type="ARBA" id="ARBA00022885"/>
    </source>
</evidence>
<keyword evidence="4 10" id="KW-0067">ATP-binding</keyword>
<reference evidence="10 11" key="1">
    <citation type="submission" date="2014-02" db="EMBL/GenBank/DDBJ databases">
        <title>Genome sequence of Paenibacillus darwinianus reveals adaptive mechanisms for survival in Antarctic soils.</title>
        <authorList>
            <person name="Dsouza M."/>
            <person name="Taylor M.W."/>
            <person name="Turner S.J."/>
            <person name="Aislabie J."/>
        </authorList>
    </citation>
    <scope>NUCLEOTIDE SEQUENCE [LARGE SCALE GENOMIC DNA]</scope>
    <source>
        <strain evidence="10 11">CE1</strain>
    </source>
</reference>
<dbReference type="GO" id="GO:0016020">
    <property type="term" value="C:membrane"/>
    <property type="evidence" value="ECO:0007669"/>
    <property type="project" value="InterPro"/>
</dbReference>
<keyword evidence="11" id="KW-1185">Reference proteome</keyword>
<keyword evidence="6" id="KW-1278">Translocase</keyword>
<dbReference type="PANTHER" id="PTHR43166">
    <property type="entry name" value="AMINO ACID IMPORT ATP-BINDING PROTEIN"/>
    <property type="match status" value="1"/>
</dbReference>
<dbReference type="AlphaFoldDB" id="A0A9W5W8B8"/>
<evidence type="ECO:0000313" key="10">
    <source>
        <dbReference type="EMBL" id="EXX91438.1"/>
    </source>
</evidence>
<dbReference type="PROSITE" id="PS50893">
    <property type="entry name" value="ABC_TRANSPORTER_2"/>
    <property type="match status" value="1"/>
</dbReference>
<keyword evidence="2" id="KW-1003">Cell membrane</keyword>
<dbReference type="InterPro" id="IPR012693">
    <property type="entry name" value="ABC_transpr_PhnC"/>
</dbReference>
<dbReference type="CDD" id="cd03256">
    <property type="entry name" value="ABC_PhnC_transporter"/>
    <property type="match status" value="1"/>
</dbReference>
<dbReference type="InterPro" id="IPR003593">
    <property type="entry name" value="AAA+_ATPase"/>
</dbReference>
<keyword evidence="7" id="KW-0472">Membrane</keyword>
<evidence type="ECO:0000256" key="6">
    <source>
        <dbReference type="ARBA" id="ARBA00022967"/>
    </source>
</evidence>
<dbReference type="NCBIfam" id="TIGR02315">
    <property type="entry name" value="ABC_phnC"/>
    <property type="match status" value="1"/>
</dbReference>
<dbReference type="OrthoDB" id="9802264at2"/>
<feature type="compositionally biased region" description="Basic and acidic residues" evidence="8">
    <location>
        <begin position="257"/>
        <end position="267"/>
    </location>
</feature>
<proteinExistence type="predicted"/>
<comment type="caution">
    <text evidence="10">The sequence shown here is derived from an EMBL/GenBank/DDBJ whole genome shotgun (WGS) entry which is preliminary data.</text>
</comment>
<evidence type="ECO:0000259" key="9">
    <source>
        <dbReference type="PROSITE" id="PS50893"/>
    </source>
</evidence>
<feature type="domain" description="ABC transporter" evidence="9">
    <location>
        <begin position="2"/>
        <end position="247"/>
    </location>
</feature>
<evidence type="ECO:0000256" key="8">
    <source>
        <dbReference type="SAM" id="MobiDB-lite"/>
    </source>
</evidence>
<dbReference type="Pfam" id="PF00005">
    <property type="entry name" value="ABC_tran"/>
    <property type="match status" value="1"/>
</dbReference>
<dbReference type="Gene3D" id="3.40.50.300">
    <property type="entry name" value="P-loop containing nucleotide triphosphate hydrolases"/>
    <property type="match status" value="1"/>
</dbReference>
<dbReference type="InterPro" id="IPR027417">
    <property type="entry name" value="P-loop_NTPase"/>
</dbReference>
<dbReference type="GO" id="GO:0016887">
    <property type="term" value="F:ATP hydrolysis activity"/>
    <property type="evidence" value="ECO:0007669"/>
    <property type="project" value="InterPro"/>
</dbReference>
<gene>
    <name evidence="10" type="ORF">BG53_11465</name>
</gene>
<dbReference type="InterPro" id="IPR050086">
    <property type="entry name" value="MetN_ABC_transporter-like"/>
</dbReference>
<evidence type="ECO:0000256" key="2">
    <source>
        <dbReference type="ARBA" id="ARBA00022475"/>
    </source>
</evidence>
<dbReference type="SUPFAM" id="SSF52540">
    <property type="entry name" value="P-loop containing nucleoside triphosphate hydrolases"/>
    <property type="match status" value="1"/>
</dbReference>
<dbReference type="SMART" id="SM00382">
    <property type="entry name" value="AAA"/>
    <property type="match status" value="1"/>
</dbReference>
<accession>A0A9W5W8B8</accession>
<dbReference type="InterPro" id="IPR017871">
    <property type="entry name" value="ABC_transporter-like_CS"/>
</dbReference>
<name>A0A9W5W8B8_9BACL</name>
<dbReference type="InterPro" id="IPR003439">
    <property type="entry name" value="ABC_transporter-like_ATP-bd"/>
</dbReference>
<dbReference type="Proteomes" id="UP000053750">
    <property type="component" value="Unassembled WGS sequence"/>
</dbReference>
<organism evidence="10 11">
    <name type="scientific">Paenibacillus darwinianus</name>
    <dbReference type="NCBI Taxonomy" id="1380763"/>
    <lineage>
        <taxon>Bacteria</taxon>
        <taxon>Bacillati</taxon>
        <taxon>Bacillota</taxon>
        <taxon>Bacilli</taxon>
        <taxon>Bacillales</taxon>
        <taxon>Paenibacillaceae</taxon>
        <taxon>Paenibacillus</taxon>
    </lineage>
</organism>